<reference evidence="15 16" key="1">
    <citation type="submission" date="2018-10" db="EMBL/GenBank/DDBJ databases">
        <title>Isolation of pseudouridimycin from Streptomyces albus DSM 40763.</title>
        <authorList>
            <person name="Rosenqvist P."/>
            <person name="Metsae-Ketelae M."/>
            <person name="Virta P."/>
        </authorList>
    </citation>
    <scope>NUCLEOTIDE SEQUENCE [LARGE SCALE GENOMIC DNA]</scope>
    <source>
        <strain evidence="15 16">DSM 40763</strain>
    </source>
</reference>
<dbReference type="EMBL" id="RCIY01000076">
    <property type="protein sequence ID" value="TGG79690.1"/>
    <property type="molecule type" value="Genomic_DNA"/>
</dbReference>
<dbReference type="InterPro" id="IPR020841">
    <property type="entry name" value="PKS_Beta-ketoAc_synthase_dom"/>
</dbReference>
<dbReference type="InterPro" id="IPR029058">
    <property type="entry name" value="AB_hydrolase_fold"/>
</dbReference>
<dbReference type="FunFam" id="1.10.1200.10:FF:000016">
    <property type="entry name" value="Non-ribosomal peptide synthase"/>
    <property type="match status" value="1"/>
</dbReference>
<dbReference type="CDD" id="cd00833">
    <property type="entry name" value="PKS"/>
    <property type="match status" value="1"/>
</dbReference>
<feature type="region of interest" description="Disordered" evidence="11">
    <location>
        <begin position="1926"/>
        <end position="1984"/>
    </location>
</feature>
<evidence type="ECO:0000256" key="2">
    <source>
        <dbReference type="ARBA" id="ARBA00004792"/>
    </source>
</evidence>
<dbReference type="Gene3D" id="3.30.70.3290">
    <property type="match status" value="1"/>
</dbReference>
<dbReference type="InterPro" id="IPR036736">
    <property type="entry name" value="ACP-like_sf"/>
</dbReference>
<feature type="compositionally biased region" description="Low complexity" evidence="11">
    <location>
        <begin position="975"/>
        <end position="984"/>
    </location>
</feature>
<dbReference type="InterPro" id="IPR049552">
    <property type="entry name" value="PKS_DH_N"/>
</dbReference>
<dbReference type="InterPro" id="IPR018201">
    <property type="entry name" value="Ketoacyl_synth_AS"/>
</dbReference>
<dbReference type="PROSITE" id="PS52004">
    <property type="entry name" value="KS3_2"/>
    <property type="match status" value="1"/>
</dbReference>
<evidence type="ECO:0000256" key="8">
    <source>
        <dbReference type="ARBA" id="ARBA00023268"/>
    </source>
</evidence>
<keyword evidence="8" id="KW-0511">Multifunctional enzyme</keyword>
<evidence type="ECO:0000256" key="9">
    <source>
        <dbReference type="ARBA" id="ARBA00023315"/>
    </source>
</evidence>
<dbReference type="SMART" id="SM00822">
    <property type="entry name" value="PKS_KR"/>
    <property type="match status" value="1"/>
</dbReference>
<dbReference type="GeneID" id="75185812"/>
<dbReference type="RefSeq" id="WP_135567380.1">
    <property type="nucleotide sequence ID" value="NZ_CP103060.1"/>
</dbReference>
<dbReference type="SUPFAM" id="SSF53901">
    <property type="entry name" value="Thiolase-like"/>
    <property type="match status" value="1"/>
</dbReference>
<dbReference type="InterPro" id="IPR013968">
    <property type="entry name" value="PKS_KR"/>
</dbReference>
<dbReference type="Pfam" id="PF00109">
    <property type="entry name" value="ketoacyl-synt"/>
    <property type="match status" value="1"/>
</dbReference>
<dbReference type="PROSITE" id="PS00606">
    <property type="entry name" value="KS3_1"/>
    <property type="match status" value="1"/>
</dbReference>
<name>A0A8H1L6W5_9ACTN</name>
<evidence type="ECO:0000256" key="11">
    <source>
        <dbReference type="SAM" id="MobiDB-lite"/>
    </source>
</evidence>
<dbReference type="InterPro" id="IPR009081">
    <property type="entry name" value="PP-bd_ACP"/>
</dbReference>
<feature type="domain" description="Carrier" evidence="12">
    <location>
        <begin position="1982"/>
        <end position="2057"/>
    </location>
</feature>
<evidence type="ECO:0000256" key="10">
    <source>
        <dbReference type="PROSITE-ProRule" id="PRU01363"/>
    </source>
</evidence>
<proteinExistence type="inferred from homology"/>
<feature type="region of interest" description="Disordered" evidence="11">
    <location>
        <begin position="1863"/>
        <end position="1903"/>
    </location>
</feature>
<sequence>MTPRTAPPPGQDIAVIGIGCRFPQAEGPDAFWRKVADGVETVSFFTREQARAAGAPDRLVDDPRYVPAQAILPDADMFDAAFFGINPKEADLLDPQQRQLLECAWETFEHAGNPPGTGRLTDPVAVFVGGYRNAYYELAGAHADGDPHTLFQRDIGNEADYLATRLAYVLDLKGPAVSVQTACSSSLVAVHLAAQALRAGECAAALAGGVTVRAGEGPGYLAPEGSIYSPDGHCRSFDAEAQGTVIAEGVGLVLLKRLPDALADGDTVHAVIKGSAIGNDGSGRVGFTAPSTAGQAAIVRAALTAAGVHPDTVGYVEAHGSATPMGDRIEIDALTRAYREQDWSGGRRPIGSVKAMMGHAHAAAGIAGLIKTILALRNRTVPPALHFHRPHPRIDFDASPFRVPLTAEPWPPGPDGAPRRAAVSSFGLGGTGAHVILEEAPRPVPPVAPEHEGTEPRRWHPLTLSAPTATALRTVRERLAQHLGGPEAPGLAETAHTLHLGRRHFGHRAVAVADSPAGARAALTDDARCPTAQVPGVGTAGPGGAARTGSAPSVAFLLPGLGDQHVGMAERLYATEPVFRRELDRCARLLGDRPGKNLLAGLYPDRRPGAGPAPSSAAEAGTAAGGPEPDLLRMLGRDRRGTAGQADDDPGQLPDTRFAQPAVFAVEYALAKLWEHWGIRPDALIGYSIGEFTVACLAGVLDLEDALRLVAERARLIGRLPAGAMLAVPLPEADVAARLADAPELALAALNGPGLSVVGGPRPAVEDFAARLRETGIVSRPVRTSHAFHTPMMRPVAREFAAVVASCTLREPRLPYVSTVTGDWITADQARDPAHWARHLCDPVRFAEGAARLWEQAGRVLLEVGPGRTLGSLALQARPAGAASDVRVLASLPARHESEPEDRFLMTTLGGLWLAGAPVDWQAVHGHEQPVKVPLPVHPFERRRHWPTVAPASPTAARTAAGETSVRAAGSDDGAQTAAARQAAPNRREETAGDRLDGWFRTPGWTALPPLAAAPEPPPAEPWLLLTDDCGIGRELAATLTRHQVPVTTVACADGSGTPPDGADHVLDPADRAGWDRLLGEAAAAGTLPRHIVHLWTVTPPAPDGTATDAQEIWRRGFVSLLHLAQALGEAGEGGAPVRVTVVSSGMQALQAGRESSPDKAAVLGMCRVWPLENPAVDCRSVDITLPPPQQDARTGTWEAAGSAARRTLARRVLAECLAPAADSAPAVVLRGSRRSALTYLPVPLPAADSAHQTDAPPALRENGVYLITGGLGGMGLALAGRLARDVHARLVLVSRSGLPPRHTWESLLAASAGRDGTEPPGVPHTGTAAEPQGKPGQETVHRIRAVLALEEAGAEVLVVRADVTDAAQLTDAVAQARERFGRVDGAVHAAGVPGGGVIQLKDPAVAARVVAPKLTGARNLVEALRPLEPSFVALCSSTLGVTGAPGQADYCAANACLDALAAHEEENGTGTVVSLDWDGWTEIGMAVREAAAGPAPATSAAPVDAVSGGTAPTDAAATGTAATASADSDATGEPAPGGDVDGPPSGRERIPSGHPLLGDRLPGGGAGCDVHEARYSAAGTWLVDEHRMLGHPVVPGTGHLELVRAAFESGTPAGTGQETAVELSDVTFHAPIVLGEKETRRVRTVLERDGEVSDGRPADAATFHILSATGPGGPWIRHSTGRVRRLPRPAAPRARPLDALIARMSPLPPPGDTGPMGFGPRSRCLRRMWAGEGECLAELRLPDECTGDLERLALHPSLMDLAAAYPGIHLADAFRIPLAYGRLRMYAPLPAHLFSHHRFTGGGPAGSGENREAGAGAEQTWTSEITLLDPDGHTLAHVEGFVLKHAGVLADRLRSVLEGTAPDLTVHHGPGADEEEPHRAQAGPAAPVRAADPLGDHLARGIDPERGTEAFLRVLAGPRLPQVVISPRALPGTGGRQHPGAAQPPGNGQPSTAGTPAGGDGAGDAPPARHPRPALSTPYVAPRDGTEKRLAALMAELLGVEDVGVDDRFFDLGGHSLLALQLLARLRSDFGARLSMNTFFQSLTVADLARQLAAPDGAADAGRDPDLAADGDGPTSGT</sequence>
<dbReference type="Gene3D" id="3.40.366.10">
    <property type="entry name" value="Malonyl-Coenzyme A Acyl Carrier Protein, domain 2"/>
    <property type="match status" value="1"/>
</dbReference>
<dbReference type="InterPro" id="IPR016039">
    <property type="entry name" value="Thiolase-like"/>
</dbReference>
<dbReference type="PROSITE" id="PS00012">
    <property type="entry name" value="PHOSPHOPANTETHEINE"/>
    <property type="match status" value="1"/>
</dbReference>
<feature type="compositionally biased region" description="Low complexity" evidence="11">
    <location>
        <begin position="1940"/>
        <end position="1956"/>
    </location>
</feature>
<dbReference type="SUPFAM" id="SSF51735">
    <property type="entry name" value="NAD(P)-binding Rossmann-fold domains"/>
    <property type="match status" value="2"/>
</dbReference>
<feature type="domain" description="Ketosynthase family 3 (KS3)" evidence="13">
    <location>
        <begin position="10"/>
        <end position="439"/>
    </location>
</feature>
<dbReference type="PROSITE" id="PS52019">
    <property type="entry name" value="PKS_MFAS_DH"/>
    <property type="match status" value="1"/>
</dbReference>
<comment type="caution">
    <text evidence="15">The sequence shown here is derived from an EMBL/GenBank/DDBJ whole genome shotgun (WGS) entry which is preliminary data.</text>
</comment>
<feature type="region of interest" description="Disordered" evidence="11">
    <location>
        <begin position="2055"/>
        <end position="2079"/>
    </location>
</feature>
<feature type="compositionally biased region" description="Basic and acidic residues" evidence="11">
    <location>
        <begin position="449"/>
        <end position="458"/>
    </location>
</feature>
<dbReference type="SMART" id="SM00827">
    <property type="entry name" value="PKS_AT"/>
    <property type="match status" value="1"/>
</dbReference>
<dbReference type="SMART" id="SM00825">
    <property type="entry name" value="PKS_KS"/>
    <property type="match status" value="1"/>
</dbReference>
<dbReference type="InterPro" id="IPR014030">
    <property type="entry name" value="Ketoacyl_synth_N"/>
</dbReference>
<feature type="region of interest" description="C-terminal hotdog fold" evidence="10">
    <location>
        <begin position="1703"/>
        <end position="1853"/>
    </location>
</feature>
<feature type="region of interest" description="Disordered" evidence="11">
    <location>
        <begin position="1313"/>
        <end position="1338"/>
    </location>
</feature>
<evidence type="ECO:0000313" key="16">
    <source>
        <dbReference type="Proteomes" id="UP000298111"/>
    </source>
</evidence>
<keyword evidence="5" id="KW-0597">Phosphoprotein</keyword>
<evidence type="ECO:0000256" key="4">
    <source>
        <dbReference type="ARBA" id="ARBA00022450"/>
    </source>
</evidence>
<feature type="region of interest" description="Disordered" evidence="11">
    <location>
        <begin position="950"/>
        <end position="1000"/>
    </location>
</feature>
<dbReference type="GO" id="GO:0004315">
    <property type="term" value="F:3-oxoacyl-[acyl-carrier-protein] synthase activity"/>
    <property type="evidence" value="ECO:0007669"/>
    <property type="project" value="InterPro"/>
</dbReference>
<dbReference type="InterPro" id="IPR042104">
    <property type="entry name" value="PKS_dehydratase_sf"/>
</dbReference>
<feature type="compositionally biased region" description="Low complexity" evidence="11">
    <location>
        <begin position="1881"/>
        <end position="1894"/>
    </location>
</feature>
<dbReference type="GO" id="GO:0004312">
    <property type="term" value="F:fatty acid synthase activity"/>
    <property type="evidence" value="ECO:0007669"/>
    <property type="project" value="TreeGrafter"/>
</dbReference>
<keyword evidence="9" id="KW-0012">Acyltransferase</keyword>
<dbReference type="PANTHER" id="PTHR43775:SF51">
    <property type="entry name" value="INACTIVE PHENOLPHTHIOCEROL SYNTHESIS POLYKETIDE SYNTHASE TYPE I PKS1-RELATED"/>
    <property type="match status" value="1"/>
</dbReference>
<dbReference type="Gene3D" id="3.10.129.110">
    <property type="entry name" value="Polyketide synthase dehydratase"/>
    <property type="match status" value="1"/>
</dbReference>
<dbReference type="GO" id="GO:0044550">
    <property type="term" value="P:secondary metabolite biosynthetic process"/>
    <property type="evidence" value="ECO:0007669"/>
    <property type="project" value="UniProtKB-ARBA"/>
</dbReference>
<feature type="compositionally biased region" description="Low complexity" evidence="11">
    <location>
        <begin position="950"/>
        <end position="961"/>
    </location>
</feature>
<evidence type="ECO:0000259" key="12">
    <source>
        <dbReference type="PROSITE" id="PS50075"/>
    </source>
</evidence>
<comment type="similarity">
    <text evidence="3">Belongs to the ATP-dependent AMP-binding enzyme family.</text>
</comment>
<dbReference type="SMART" id="SM00823">
    <property type="entry name" value="PKS_PP"/>
    <property type="match status" value="1"/>
</dbReference>
<dbReference type="Gene3D" id="3.40.47.10">
    <property type="match status" value="1"/>
</dbReference>
<dbReference type="InterPro" id="IPR057326">
    <property type="entry name" value="KR_dom"/>
</dbReference>
<dbReference type="Pfam" id="PF16197">
    <property type="entry name" value="KAsynt_C_assoc"/>
    <property type="match status" value="1"/>
</dbReference>
<dbReference type="InterPro" id="IPR020806">
    <property type="entry name" value="PKS_PP-bd"/>
</dbReference>
<dbReference type="SUPFAM" id="SSF52151">
    <property type="entry name" value="FabD/lysophospholipase-like"/>
    <property type="match status" value="1"/>
</dbReference>
<evidence type="ECO:0000256" key="6">
    <source>
        <dbReference type="ARBA" id="ARBA00022679"/>
    </source>
</evidence>
<dbReference type="InterPro" id="IPR001227">
    <property type="entry name" value="Ac_transferase_dom_sf"/>
</dbReference>
<dbReference type="InterPro" id="IPR014043">
    <property type="entry name" value="Acyl_transferase_dom"/>
</dbReference>
<comment type="cofactor">
    <cofactor evidence="1">
        <name>pantetheine 4'-phosphate</name>
        <dbReference type="ChEBI" id="CHEBI:47942"/>
    </cofactor>
</comment>
<dbReference type="GO" id="GO:0017000">
    <property type="term" value="P:antibiotic biosynthetic process"/>
    <property type="evidence" value="ECO:0007669"/>
    <property type="project" value="UniProtKB-KW"/>
</dbReference>
<dbReference type="SUPFAM" id="SSF47336">
    <property type="entry name" value="ACP-like"/>
    <property type="match status" value="1"/>
</dbReference>
<accession>A0A8H1L6W5</accession>
<keyword evidence="7" id="KW-0045">Antibiotic biosynthesis</keyword>
<dbReference type="Gene3D" id="3.40.50.1820">
    <property type="entry name" value="alpha/beta hydrolase"/>
    <property type="match status" value="1"/>
</dbReference>
<dbReference type="Pfam" id="PF14765">
    <property type="entry name" value="PS-DH"/>
    <property type="match status" value="1"/>
</dbReference>
<dbReference type="InterPro" id="IPR032821">
    <property type="entry name" value="PKS_assoc"/>
</dbReference>
<dbReference type="InterPro" id="IPR006162">
    <property type="entry name" value="Ppantetheine_attach_site"/>
</dbReference>
<gene>
    <name evidence="15" type="ORF">D8771_23425</name>
</gene>
<evidence type="ECO:0000259" key="14">
    <source>
        <dbReference type="PROSITE" id="PS52019"/>
    </source>
</evidence>
<keyword evidence="6" id="KW-0808">Transferase</keyword>
<dbReference type="Pfam" id="PF00550">
    <property type="entry name" value="PP-binding"/>
    <property type="match status" value="1"/>
</dbReference>
<dbReference type="SUPFAM" id="SSF55048">
    <property type="entry name" value="Probable ACP-binding domain of malonyl-CoA ACP transacylase"/>
    <property type="match status" value="1"/>
</dbReference>
<dbReference type="InterPro" id="IPR020807">
    <property type="entry name" value="PKS_DH"/>
</dbReference>
<feature type="region of interest" description="Disordered" evidence="11">
    <location>
        <begin position="439"/>
        <end position="459"/>
    </location>
</feature>
<evidence type="ECO:0000256" key="1">
    <source>
        <dbReference type="ARBA" id="ARBA00001957"/>
    </source>
</evidence>
<dbReference type="Pfam" id="PF21089">
    <property type="entry name" value="PKS_DH_N"/>
    <property type="match status" value="1"/>
</dbReference>
<dbReference type="PROSITE" id="PS50075">
    <property type="entry name" value="CARRIER"/>
    <property type="match status" value="1"/>
</dbReference>
<dbReference type="InterPro" id="IPR036291">
    <property type="entry name" value="NAD(P)-bd_dom_sf"/>
</dbReference>
<feature type="active site" description="Proton acceptor; for dehydratase activity" evidence="10">
    <location>
        <position position="1587"/>
    </location>
</feature>
<evidence type="ECO:0000256" key="3">
    <source>
        <dbReference type="ARBA" id="ARBA00006432"/>
    </source>
</evidence>
<dbReference type="GO" id="GO:0006633">
    <property type="term" value="P:fatty acid biosynthetic process"/>
    <property type="evidence" value="ECO:0007669"/>
    <property type="project" value="InterPro"/>
</dbReference>
<feature type="domain" description="PKS/mFAS DH" evidence="14">
    <location>
        <begin position="1555"/>
        <end position="1853"/>
    </location>
</feature>
<dbReference type="InterPro" id="IPR050091">
    <property type="entry name" value="PKS_NRPS_Biosynth_Enz"/>
</dbReference>
<dbReference type="Pfam" id="PF00698">
    <property type="entry name" value="Acyl_transf_1"/>
    <property type="match status" value="1"/>
</dbReference>
<evidence type="ECO:0000256" key="7">
    <source>
        <dbReference type="ARBA" id="ARBA00023194"/>
    </source>
</evidence>
<organism evidence="15 16">
    <name type="scientific">Streptomyces albus</name>
    <dbReference type="NCBI Taxonomy" id="1888"/>
    <lineage>
        <taxon>Bacteria</taxon>
        <taxon>Bacillati</taxon>
        <taxon>Actinomycetota</taxon>
        <taxon>Actinomycetes</taxon>
        <taxon>Kitasatosporales</taxon>
        <taxon>Streptomycetaceae</taxon>
        <taxon>Streptomyces</taxon>
    </lineage>
</organism>
<dbReference type="Pfam" id="PF02801">
    <property type="entry name" value="Ketoacyl-synt_C"/>
    <property type="match status" value="1"/>
</dbReference>
<dbReference type="SMART" id="SM00826">
    <property type="entry name" value="PKS_DH"/>
    <property type="match status" value="1"/>
</dbReference>
<feature type="compositionally biased region" description="Low complexity" evidence="11">
    <location>
        <begin position="609"/>
        <end position="634"/>
    </location>
</feature>
<dbReference type="InterPro" id="IPR049551">
    <property type="entry name" value="PKS_DH_C"/>
</dbReference>
<evidence type="ECO:0000256" key="5">
    <source>
        <dbReference type="ARBA" id="ARBA00022553"/>
    </source>
</evidence>
<dbReference type="GO" id="GO:0031177">
    <property type="term" value="F:phosphopantetheine binding"/>
    <property type="evidence" value="ECO:0007669"/>
    <property type="project" value="InterPro"/>
</dbReference>
<dbReference type="Pfam" id="PF08659">
    <property type="entry name" value="KR"/>
    <property type="match status" value="1"/>
</dbReference>
<dbReference type="Proteomes" id="UP000298111">
    <property type="component" value="Unassembled WGS sequence"/>
</dbReference>
<feature type="compositionally biased region" description="Low complexity" evidence="11">
    <location>
        <begin position="1498"/>
        <end position="1533"/>
    </location>
</feature>
<dbReference type="PANTHER" id="PTHR43775">
    <property type="entry name" value="FATTY ACID SYNTHASE"/>
    <property type="match status" value="1"/>
</dbReference>
<feature type="active site" description="Proton donor; for dehydratase activity" evidence="10">
    <location>
        <position position="1761"/>
    </location>
</feature>
<feature type="region of interest" description="Disordered" evidence="11">
    <location>
        <begin position="1498"/>
        <end position="1565"/>
    </location>
</feature>
<feature type="region of interest" description="Disordered" evidence="11">
    <location>
        <begin position="603"/>
        <end position="634"/>
    </location>
</feature>
<keyword evidence="4" id="KW-0596">Phosphopantetheine</keyword>
<dbReference type="InterPro" id="IPR016035">
    <property type="entry name" value="Acyl_Trfase/lysoPLipase"/>
</dbReference>
<dbReference type="InterPro" id="IPR016036">
    <property type="entry name" value="Malonyl_transacylase_ACP-bd"/>
</dbReference>
<feature type="compositionally biased region" description="Low complexity" evidence="11">
    <location>
        <begin position="2069"/>
        <end position="2079"/>
    </location>
</feature>
<dbReference type="Gene3D" id="3.30.70.250">
    <property type="entry name" value="Malonyl-CoA ACP transacylase, ACP-binding"/>
    <property type="match status" value="1"/>
</dbReference>
<feature type="compositionally biased region" description="Basic and acidic residues" evidence="11">
    <location>
        <begin position="986"/>
        <end position="998"/>
    </location>
</feature>
<dbReference type="InterPro" id="IPR014031">
    <property type="entry name" value="Ketoacyl_synth_C"/>
</dbReference>
<evidence type="ECO:0000313" key="15">
    <source>
        <dbReference type="EMBL" id="TGG79690.1"/>
    </source>
</evidence>
<comment type="pathway">
    <text evidence="2">Antibiotic biosynthesis.</text>
</comment>
<dbReference type="InterPro" id="IPR049900">
    <property type="entry name" value="PKS_mFAS_DH"/>
</dbReference>
<evidence type="ECO:0000259" key="13">
    <source>
        <dbReference type="PROSITE" id="PS52004"/>
    </source>
</evidence>
<dbReference type="Gene3D" id="3.40.50.720">
    <property type="entry name" value="NAD(P)-binding Rossmann-like Domain"/>
    <property type="match status" value="1"/>
</dbReference>
<feature type="region of interest" description="N-terminal hotdog fold" evidence="10">
    <location>
        <begin position="1555"/>
        <end position="1691"/>
    </location>
</feature>
<protein>
    <submittedName>
        <fullName evidence="15">SDR family NAD(P)-dependent oxidoreductase</fullName>
    </submittedName>
</protein>